<dbReference type="Proteomes" id="UP000285173">
    <property type="component" value="Unassembled WGS sequence"/>
</dbReference>
<protein>
    <submittedName>
        <fullName evidence="3">ThiF family adenylyltransferase</fullName>
    </submittedName>
</protein>
<name>A0A3R6EA24_9BACT</name>
<comment type="caution">
    <text evidence="3">The sequence shown here is derived from an EMBL/GenBank/DDBJ whole genome shotgun (WGS) entry which is preliminary data.</text>
</comment>
<dbReference type="PANTHER" id="PTHR43267">
    <property type="entry name" value="TRNA THREONYLCARBAMOYLADENOSINE DEHYDRATASE"/>
    <property type="match status" value="1"/>
</dbReference>
<dbReference type="Proteomes" id="UP000283732">
    <property type="component" value="Unassembled WGS sequence"/>
</dbReference>
<dbReference type="GO" id="GO:0008641">
    <property type="term" value="F:ubiquitin-like modifier activating enzyme activity"/>
    <property type="evidence" value="ECO:0007669"/>
    <property type="project" value="InterPro"/>
</dbReference>
<dbReference type="InterPro" id="IPR045886">
    <property type="entry name" value="ThiF/MoeB/HesA"/>
</dbReference>
<evidence type="ECO:0000259" key="1">
    <source>
        <dbReference type="Pfam" id="PF00899"/>
    </source>
</evidence>
<dbReference type="CDD" id="cd01483">
    <property type="entry name" value="E1_enzyme_family"/>
    <property type="match status" value="1"/>
</dbReference>
<dbReference type="InterPro" id="IPR035985">
    <property type="entry name" value="Ubiquitin-activating_enz"/>
</dbReference>
<evidence type="ECO:0000313" key="3">
    <source>
        <dbReference type="EMBL" id="RHH74654.1"/>
    </source>
</evidence>
<sequence>MYSRNRLYISPEEQDRLGSLRLLLGGAGLGSEIAECALRLGIRHIHIIDGDRVEQSNLNRQNYVLSDVGRLKAEVLSERLKAIAPDAEIEFTPVYLTEENLTTYALDCDVAVNALDFSTSVPFLFDCYYVGKNIPMLHPYNFGWIGCVFVIRTLTSEWLKWEQFEGKTEVAVARFVMSRLEKKTDEWDAFAKVVDAYENEKETLPPPQLAIGSYYVAGMCTSILCKISSQDRLCDFPEFNVVPVNDFFMCFPMLLGRNESLNLFVAKR</sequence>
<proteinExistence type="predicted"/>
<evidence type="ECO:0000313" key="2">
    <source>
        <dbReference type="EMBL" id="RGZ50317.1"/>
    </source>
</evidence>
<dbReference type="Pfam" id="PF00899">
    <property type="entry name" value="ThiF"/>
    <property type="match status" value="1"/>
</dbReference>
<dbReference type="InterPro" id="IPR000594">
    <property type="entry name" value="ThiF_NAD_FAD-bd"/>
</dbReference>
<dbReference type="Gene3D" id="3.40.50.720">
    <property type="entry name" value="NAD(P)-binding Rossmann-like Domain"/>
    <property type="match status" value="1"/>
</dbReference>
<dbReference type="SUPFAM" id="SSF69572">
    <property type="entry name" value="Activating enzymes of the ubiquitin-like proteins"/>
    <property type="match status" value="1"/>
</dbReference>
<dbReference type="EMBL" id="QSEF01000004">
    <property type="protein sequence ID" value="RGZ50317.1"/>
    <property type="molecule type" value="Genomic_DNA"/>
</dbReference>
<dbReference type="GO" id="GO:0016779">
    <property type="term" value="F:nucleotidyltransferase activity"/>
    <property type="evidence" value="ECO:0007669"/>
    <property type="project" value="UniProtKB-KW"/>
</dbReference>
<dbReference type="GO" id="GO:0061504">
    <property type="term" value="P:cyclic threonylcarbamoyladenosine biosynthetic process"/>
    <property type="evidence" value="ECO:0007669"/>
    <property type="project" value="TreeGrafter"/>
</dbReference>
<keyword evidence="3" id="KW-0808">Transferase</keyword>
<feature type="domain" description="THIF-type NAD/FAD binding fold" evidence="1">
    <location>
        <begin position="2"/>
        <end position="161"/>
    </location>
</feature>
<dbReference type="RefSeq" id="WP_122202688.1">
    <property type="nucleotide sequence ID" value="NZ_QRKC01000011.1"/>
</dbReference>
<dbReference type="PANTHER" id="PTHR43267:SF1">
    <property type="entry name" value="TRNA THREONYLCARBAMOYLADENOSINE DEHYDRATASE"/>
    <property type="match status" value="1"/>
</dbReference>
<gene>
    <name evidence="3" type="ORF">DW191_17205</name>
    <name evidence="2" type="ORF">DW986_03380</name>
</gene>
<evidence type="ECO:0000313" key="4">
    <source>
        <dbReference type="Proteomes" id="UP000283732"/>
    </source>
</evidence>
<organism evidence="3 4">
    <name type="scientific">Parabacteroides merdae</name>
    <dbReference type="NCBI Taxonomy" id="46503"/>
    <lineage>
        <taxon>Bacteria</taxon>
        <taxon>Pseudomonadati</taxon>
        <taxon>Bacteroidota</taxon>
        <taxon>Bacteroidia</taxon>
        <taxon>Bacteroidales</taxon>
        <taxon>Tannerellaceae</taxon>
        <taxon>Parabacteroides</taxon>
    </lineage>
</organism>
<keyword evidence="3" id="KW-0548">Nucleotidyltransferase</keyword>
<evidence type="ECO:0000313" key="5">
    <source>
        <dbReference type="Proteomes" id="UP000285173"/>
    </source>
</evidence>
<reference evidence="4 5" key="1">
    <citation type="submission" date="2018-08" db="EMBL/GenBank/DDBJ databases">
        <title>A genome reference for cultivated species of the human gut microbiota.</title>
        <authorList>
            <person name="Zou Y."/>
            <person name="Xue W."/>
            <person name="Luo G."/>
        </authorList>
    </citation>
    <scope>NUCLEOTIDE SEQUENCE [LARGE SCALE GENOMIC DNA]</scope>
    <source>
        <strain evidence="3 4">AM16-50</strain>
        <strain evidence="2 5">AM50-15</strain>
    </source>
</reference>
<dbReference type="GO" id="GO:0061503">
    <property type="term" value="F:tRNA threonylcarbamoyladenosine dehydratase"/>
    <property type="evidence" value="ECO:0007669"/>
    <property type="project" value="TreeGrafter"/>
</dbReference>
<dbReference type="EMBL" id="QRKC01000011">
    <property type="protein sequence ID" value="RHH74654.1"/>
    <property type="molecule type" value="Genomic_DNA"/>
</dbReference>
<accession>A0A3R6EA24</accession>
<dbReference type="AlphaFoldDB" id="A0A3R6EA24"/>